<evidence type="ECO:0000313" key="6">
    <source>
        <dbReference type="Proteomes" id="UP001474421"/>
    </source>
</evidence>
<dbReference type="CDD" id="cd00104">
    <property type="entry name" value="KAZAL_FS"/>
    <property type="match status" value="1"/>
</dbReference>
<dbReference type="Proteomes" id="UP001474421">
    <property type="component" value="Unassembled WGS sequence"/>
</dbReference>
<evidence type="ECO:0000259" key="4">
    <source>
        <dbReference type="PROSITE" id="PS51465"/>
    </source>
</evidence>
<evidence type="ECO:0000256" key="2">
    <source>
        <dbReference type="ARBA" id="ARBA00022525"/>
    </source>
</evidence>
<dbReference type="Pfam" id="PF00050">
    <property type="entry name" value="Kazal_1"/>
    <property type="match status" value="1"/>
</dbReference>
<dbReference type="GO" id="GO:0004867">
    <property type="term" value="F:serine-type endopeptidase inhibitor activity"/>
    <property type="evidence" value="ECO:0007669"/>
    <property type="project" value="UniProtKB-KW"/>
</dbReference>
<comment type="caution">
    <text evidence="5">The sequence shown here is derived from an EMBL/GenBank/DDBJ whole genome shotgun (WGS) entry which is preliminary data.</text>
</comment>
<dbReference type="PANTHER" id="PTHR47499:SF1">
    <property type="entry name" value="SERINE PROTEASE INHIBITOR KAZAL-TYPE 7"/>
    <property type="match status" value="1"/>
</dbReference>
<keyword evidence="5" id="KW-0722">Serine protease inhibitor</keyword>
<dbReference type="InterPro" id="IPR050159">
    <property type="entry name" value="Kazal-type_SerProtInhib"/>
</dbReference>
<keyword evidence="6" id="KW-1185">Reference proteome</keyword>
<name>A0AAW1BWP3_CROAD</name>
<dbReference type="SUPFAM" id="SSF100895">
    <property type="entry name" value="Kazal-type serine protease inhibitors"/>
    <property type="match status" value="1"/>
</dbReference>
<evidence type="ECO:0000256" key="1">
    <source>
        <dbReference type="ARBA" id="ARBA00004613"/>
    </source>
</evidence>
<dbReference type="PROSITE" id="PS51465">
    <property type="entry name" value="KAZAL_2"/>
    <property type="match status" value="1"/>
</dbReference>
<proteinExistence type="predicted"/>
<keyword evidence="3" id="KW-1015">Disulfide bond</keyword>
<accession>A0AAW1BWP3</accession>
<organism evidence="5 6">
    <name type="scientific">Crotalus adamanteus</name>
    <name type="common">Eastern diamondback rattlesnake</name>
    <dbReference type="NCBI Taxonomy" id="8729"/>
    <lineage>
        <taxon>Eukaryota</taxon>
        <taxon>Metazoa</taxon>
        <taxon>Chordata</taxon>
        <taxon>Craniata</taxon>
        <taxon>Vertebrata</taxon>
        <taxon>Euteleostomi</taxon>
        <taxon>Lepidosauria</taxon>
        <taxon>Squamata</taxon>
        <taxon>Bifurcata</taxon>
        <taxon>Unidentata</taxon>
        <taxon>Episquamata</taxon>
        <taxon>Toxicofera</taxon>
        <taxon>Serpentes</taxon>
        <taxon>Colubroidea</taxon>
        <taxon>Viperidae</taxon>
        <taxon>Crotalinae</taxon>
        <taxon>Crotalus</taxon>
    </lineage>
</organism>
<dbReference type="PROSITE" id="PS00282">
    <property type="entry name" value="KAZAL_1"/>
    <property type="match status" value="1"/>
</dbReference>
<protein>
    <submittedName>
        <fullName evidence="5">SPINK6: Serine protease inhibitor Kazal-type 6</fullName>
    </submittedName>
</protein>
<dbReference type="PANTHER" id="PTHR47499">
    <property type="entry name" value="SERINE PROTEASE INHIBITOR KAZAL-TYPE 7 SPINK7"/>
    <property type="match status" value="1"/>
</dbReference>
<dbReference type="AlphaFoldDB" id="A0AAW1BWP3"/>
<sequence>MYYCFLQIECGDQIKDFCTLELMPHCGSDGETYANQCLFCNAVVKSRGALKLKYRGPCEEINKAALY</sequence>
<dbReference type="Gene3D" id="3.30.60.30">
    <property type="match status" value="1"/>
</dbReference>
<feature type="domain" description="Kazal-like" evidence="4">
    <location>
        <begin position="5"/>
        <end position="60"/>
    </location>
</feature>
<keyword evidence="2" id="KW-0964">Secreted</keyword>
<gene>
    <name evidence="5" type="ORF">NXF25_005209</name>
</gene>
<keyword evidence="5" id="KW-0646">Protease inhibitor</keyword>
<evidence type="ECO:0000313" key="5">
    <source>
        <dbReference type="EMBL" id="KAK9406435.1"/>
    </source>
</evidence>
<evidence type="ECO:0000256" key="3">
    <source>
        <dbReference type="ARBA" id="ARBA00023157"/>
    </source>
</evidence>
<dbReference type="SMART" id="SM00280">
    <property type="entry name" value="KAZAL"/>
    <property type="match status" value="1"/>
</dbReference>
<dbReference type="EMBL" id="JAOTOJ010000002">
    <property type="protein sequence ID" value="KAK9406435.1"/>
    <property type="molecule type" value="Genomic_DNA"/>
</dbReference>
<dbReference type="GO" id="GO:0005576">
    <property type="term" value="C:extracellular region"/>
    <property type="evidence" value="ECO:0007669"/>
    <property type="project" value="UniProtKB-SubCell"/>
</dbReference>
<dbReference type="InterPro" id="IPR002350">
    <property type="entry name" value="Kazal_dom"/>
</dbReference>
<comment type="subcellular location">
    <subcellularLocation>
        <location evidence="1">Secreted</location>
    </subcellularLocation>
</comment>
<reference evidence="5 6" key="1">
    <citation type="journal article" date="2024" name="Proc. Natl. Acad. Sci. U.S.A.">
        <title>The genetic regulatory architecture and epigenomic basis for age-related changes in rattlesnake venom.</title>
        <authorList>
            <person name="Hogan M.P."/>
            <person name="Holding M.L."/>
            <person name="Nystrom G.S."/>
            <person name="Colston T.J."/>
            <person name="Bartlett D.A."/>
            <person name="Mason A.J."/>
            <person name="Ellsworth S.A."/>
            <person name="Rautsaw R.M."/>
            <person name="Lawrence K.C."/>
            <person name="Strickland J.L."/>
            <person name="He B."/>
            <person name="Fraser P."/>
            <person name="Margres M.J."/>
            <person name="Gilbert D.M."/>
            <person name="Gibbs H.L."/>
            <person name="Parkinson C.L."/>
            <person name="Rokyta D.R."/>
        </authorList>
    </citation>
    <scope>NUCLEOTIDE SEQUENCE [LARGE SCALE GENOMIC DNA]</scope>
    <source>
        <strain evidence="5">DRR0105</strain>
    </source>
</reference>
<dbReference type="FunFam" id="3.30.60.30:FF:000037">
    <property type="entry name" value="Ovomucoid"/>
    <property type="match status" value="1"/>
</dbReference>
<dbReference type="InterPro" id="IPR036058">
    <property type="entry name" value="Kazal_dom_sf"/>
</dbReference>